<dbReference type="Proteomes" id="UP000051888">
    <property type="component" value="Unassembled WGS sequence"/>
</dbReference>
<gene>
    <name evidence="1" type="ORF">AN964_16445</name>
</gene>
<reference evidence="1 2" key="1">
    <citation type="submission" date="2015-09" db="EMBL/GenBank/DDBJ databases">
        <title>Genome sequencing project for genomic taxonomy and phylogenomics of Bacillus-like bacteria.</title>
        <authorList>
            <person name="Liu B."/>
            <person name="Wang J."/>
            <person name="Zhu Y."/>
            <person name="Liu G."/>
            <person name="Chen Q."/>
            <person name="Chen Z."/>
            <person name="Lan J."/>
            <person name="Che J."/>
            <person name="Ge C."/>
            <person name="Shi H."/>
            <person name="Pan Z."/>
            <person name="Liu X."/>
        </authorList>
    </citation>
    <scope>NUCLEOTIDE SEQUENCE [LARGE SCALE GENOMIC DNA]</scope>
    <source>
        <strain evidence="1 2">LMG 18435</strain>
    </source>
</reference>
<evidence type="ECO:0000313" key="1">
    <source>
        <dbReference type="EMBL" id="KQL54933.1"/>
    </source>
</evidence>
<dbReference type="PATRIC" id="fig|157838.3.peg.3637"/>
<dbReference type="Gene3D" id="3.40.50.1240">
    <property type="entry name" value="Phosphoglycerate mutase-like"/>
    <property type="match status" value="1"/>
</dbReference>
<dbReference type="InterPro" id="IPR029033">
    <property type="entry name" value="His_PPase_superfam"/>
</dbReference>
<organism evidence="1 2">
    <name type="scientific">Heyndrickxia shackletonii</name>
    <dbReference type="NCBI Taxonomy" id="157838"/>
    <lineage>
        <taxon>Bacteria</taxon>
        <taxon>Bacillati</taxon>
        <taxon>Bacillota</taxon>
        <taxon>Bacilli</taxon>
        <taxon>Bacillales</taxon>
        <taxon>Bacillaceae</taxon>
        <taxon>Heyndrickxia</taxon>
    </lineage>
</organism>
<dbReference type="AlphaFoldDB" id="A0A0Q3WU96"/>
<evidence type="ECO:0000313" key="2">
    <source>
        <dbReference type="Proteomes" id="UP000051888"/>
    </source>
</evidence>
<proteinExistence type="predicted"/>
<dbReference type="InterPro" id="IPR013078">
    <property type="entry name" value="His_Pase_superF_clade-1"/>
</dbReference>
<accession>A0A0Q3WU96</accession>
<dbReference type="EMBL" id="LJJC01000004">
    <property type="protein sequence ID" value="KQL54933.1"/>
    <property type="molecule type" value="Genomic_DNA"/>
</dbReference>
<comment type="caution">
    <text evidence="1">The sequence shown here is derived from an EMBL/GenBank/DDBJ whole genome shotgun (WGS) entry which is preliminary data.</text>
</comment>
<dbReference type="STRING" id="157838.AN964_16445"/>
<protein>
    <submittedName>
        <fullName evidence="1">Phosphoglycerate mutase</fullName>
    </submittedName>
</protein>
<name>A0A0Q3WU96_9BACI</name>
<dbReference type="RefSeq" id="WP_055740729.1">
    <property type="nucleotide sequence ID" value="NZ_JAAIWL010000010.1"/>
</dbReference>
<dbReference type="SUPFAM" id="SSF53254">
    <property type="entry name" value="Phosphoglycerate mutase-like"/>
    <property type="match status" value="1"/>
</dbReference>
<dbReference type="OrthoDB" id="1680942at2"/>
<sequence length="189" mass="21308">MEITLVRHGKSLWIENKPIACQDFKNWVEKYDSNGVFEEKSYPSETLEKIGTANIVLTSDLKRAVESAKLLNPNISAISDPLFRETELPIPLAKLVGLKLYPNIWAAILRCLWFSGYSNGCESLKDAKIRAKKASAFLVECAKEHNNVVLVGHGFFNMMIGKELKKIGLNGKKKTSSKHWESTTYSFKL</sequence>
<keyword evidence="2" id="KW-1185">Reference proteome</keyword>
<dbReference type="Pfam" id="PF00300">
    <property type="entry name" value="His_Phos_1"/>
    <property type="match status" value="1"/>
</dbReference>